<evidence type="ECO:0000256" key="1">
    <source>
        <dbReference type="PIRSR" id="PIRSR606225-1"/>
    </source>
</evidence>
<dbReference type="CDD" id="cd02557">
    <property type="entry name" value="PseudoU_synth_ScRIB2"/>
    <property type="match status" value="1"/>
</dbReference>
<accession>A0A1W0WA91</accession>
<proteinExistence type="inferred from homology"/>
<dbReference type="InterPro" id="IPR006225">
    <property type="entry name" value="PsdUridine_synth_RluC/D"/>
</dbReference>
<dbReference type="SUPFAM" id="SSF55120">
    <property type="entry name" value="Pseudouridine synthase"/>
    <property type="match status" value="1"/>
</dbReference>
<dbReference type="GO" id="GO:0000455">
    <property type="term" value="P:enzyme-directed rRNA pseudouridine synthesis"/>
    <property type="evidence" value="ECO:0007669"/>
    <property type="project" value="TreeGrafter"/>
</dbReference>
<dbReference type="InterPro" id="IPR006224">
    <property type="entry name" value="PsdUridine_synth_RluA-like_CS"/>
</dbReference>
<feature type="active site" evidence="1">
    <location>
        <position position="224"/>
    </location>
</feature>
<comment type="catalytic activity">
    <reaction evidence="2">
        <text>a uridine in RNA = a pseudouridine in RNA</text>
        <dbReference type="Rhea" id="RHEA:48348"/>
        <dbReference type="Rhea" id="RHEA-COMP:12068"/>
        <dbReference type="Rhea" id="RHEA-COMP:12069"/>
        <dbReference type="ChEBI" id="CHEBI:65314"/>
        <dbReference type="ChEBI" id="CHEBI:65315"/>
    </reaction>
</comment>
<feature type="region of interest" description="Disordered" evidence="3">
    <location>
        <begin position="31"/>
        <end position="68"/>
    </location>
</feature>
<keyword evidence="6" id="KW-1185">Reference proteome</keyword>
<dbReference type="AlphaFoldDB" id="A0A1W0WA91"/>
<dbReference type="GO" id="GO:0009982">
    <property type="term" value="F:pseudouridine synthase activity"/>
    <property type="evidence" value="ECO:0007669"/>
    <property type="project" value="InterPro"/>
</dbReference>
<evidence type="ECO:0000313" key="6">
    <source>
        <dbReference type="Proteomes" id="UP000192578"/>
    </source>
</evidence>
<dbReference type="Gene3D" id="3.30.2350.10">
    <property type="entry name" value="Pseudouridine synthase"/>
    <property type="match status" value="1"/>
</dbReference>
<dbReference type="NCBIfam" id="TIGR00005">
    <property type="entry name" value="rluA_subfam"/>
    <property type="match status" value="1"/>
</dbReference>
<comment type="function">
    <text evidence="2">Responsible for synthesis of pseudouridine from uracil.</text>
</comment>
<dbReference type="Pfam" id="PF00849">
    <property type="entry name" value="PseudoU_synth_2"/>
    <property type="match status" value="1"/>
</dbReference>
<dbReference type="GO" id="GO:0003723">
    <property type="term" value="F:RNA binding"/>
    <property type="evidence" value="ECO:0007669"/>
    <property type="project" value="InterPro"/>
</dbReference>
<sequence length="446" mass="50392">MAQISSAAREILLEEKDEPVGVAAVGLPKSIPMSESEVTTQPAISLQRKRPHGPDLSVPERKKKPPASDVTIDLTTLPDTKYYFENGLRKVEPYHFTWTTYAKGRWVGRMIEEVFLEEFFSVNEEVTKARVHADPCNVFVNGIRSNVQHKIKNSDYIAHYMHRHEMPVTAEPIKIIAETDDMLVVDKPASIPVHPCGRFRMNSVTFILAVEFGRTGLRIAHRLDRLTSGLLIFTKNIAASQGIHVQMEDRSVRKEYIARVAGEFPAEQIVCSEPIDCVNIRAGVYQVRASGKHSVTSFDRLSFDPESNTSIVHCKPRTGRTHQIRVHLQHIGYPIVNDPFYGAKSTFTGKDAAVEYGKDDALGPAFADECQKQLFTKCTTLPDRPWIDPKCPECWLDFADPKPEDMRIDLHAWKYEGPGWKFATELPFWAKDVTVLPARTNPPPSW</sequence>
<keyword evidence="2" id="KW-0413">Isomerase</keyword>
<evidence type="ECO:0000259" key="4">
    <source>
        <dbReference type="Pfam" id="PF00849"/>
    </source>
</evidence>
<organism evidence="5 6">
    <name type="scientific">Hypsibius exemplaris</name>
    <name type="common">Freshwater tardigrade</name>
    <dbReference type="NCBI Taxonomy" id="2072580"/>
    <lineage>
        <taxon>Eukaryota</taxon>
        <taxon>Metazoa</taxon>
        <taxon>Ecdysozoa</taxon>
        <taxon>Tardigrada</taxon>
        <taxon>Eutardigrada</taxon>
        <taxon>Parachela</taxon>
        <taxon>Hypsibioidea</taxon>
        <taxon>Hypsibiidae</taxon>
        <taxon>Hypsibius</taxon>
    </lineage>
</organism>
<dbReference type="InterPro" id="IPR006145">
    <property type="entry name" value="PsdUridine_synth_RsuA/RluA"/>
</dbReference>
<evidence type="ECO:0000256" key="3">
    <source>
        <dbReference type="SAM" id="MobiDB-lite"/>
    </source>
</evidence>
<dbReference type="PROSITE" id="PS01129">
    <property type="entry name" value="PSI_RLU"/>
    <property type="match status" value="1"/>
</dbReference>
<name>A0A1W0WA91_HYPEX</name>
<dbReference type="OrthoDB" id="424794at2759"/>
<feature type="domain" description="Pseudouridine synthase RsuA/RluA-like" evidence="4">
    <location>
        <begin position="181"/>
        <end position="330"/>
    </location>
</feature>
<dbReference type="PANTHER" id="PTHR21600:SF40">
    <property type="entry name" value="PSEUDOURIDYLATE SYNTHASE RPUSD2"/>
    <property type="match status" value="1"/>
</dbReference>
<evidence type="ECO:0000256" key="2">
    <source>
        <dbReference type="RuleBase" id="RU362028"/>
    </source>
</evidence>
<dbReference type="InterPro" id="IPR050188">
    <property type="entry name" value="RluA_PseudoU_synthase"/>
</dbReference>
<dbReference type="EC" id="5.4.99.-" evidence="2"/>
<dbReference type="EMBL" id="MTYJ01000154">
    <property type="protein sequence ID" value="OQV12083.1"/>
    <property type="molecule type" value="Genomic_DNA"/>
</dbReference>
<dbReference type="InterPro" id="IPR020103">
    <property type="entry name" value="PsdUridine_synth_cat_dom_sf"/>
</dbReference>
<dbReference type="PANTHER" id="PTHR21600">
    <property type="entry name" value="MITOCHONDRIAL RNA PSEUDOURIDINE SYNTHASE"/>
    <property type="match status" value="1"/>
</dbReference>
<evidence type="ECO:0000313" key="5">
    <source>
        <dbReference type="EMBL" id="OQV12083.1"/>
    </source>
</evidence>
<reference evidence="6" key="1">
    <citation type="submission" date="2017-01" db="EMBL/GenBank/DDBJ databases">
        <title>Comparative genomics of anhydrobiosis in the tardigrade Hypsibius dujardini.</title>
        <authorList>
            <person name="Yoshida Y."/>
            <person name="Koutsovoulos G."/>
            <person name="Laetsch D."/>
            <person name="Stevens L."/>
            <person name="Kumar S."/>
            <person name="Horikawa D."/>
            <person name="Ishino K."/>
            <person name="Komine S."/>
            <person name="Tomita M."/>
            <person name="Blaxter M."/>
            <person name="Arakawa K."/>
        </authorList>
    </citation>
    <scope>NUCLEOTIDE SEQUENCE [LARGE SCALE GENOMIC DNA]</scope>
    <source>
        <strain evidence="6">Z151</strain>
    </source>
</reference>
<comment type="caution">
    <text evidence="5">The sequence shown here is derived from an EMBL/GenBank/DDBJ whole genome shotgun (WGS) entry which is preliminary data.</text>
</comment>
<protein>
    <recommendedName>
        <fullName evidence="2">Pseudouridine synthase</fullName>
        <ecNumber evidence="2">5.4.99.-</ecNumber>
    </recommendedName>
</protein>
<dbReference type="Proteomes" id="UP000192578">
    <property type="component" value="Unassembled WGS sequence"/>
</dbReference>
<comment type="similarity">
    <text evidence="2">Belongs to the pseudouridine synthase RluA family.</text>
</comment>
<gene>
    <name evidence="5" type="ORF">BV898_13642</name>
</gene>